<evidence type="ECO:0000313" key="4">
    <source>
        <dbReference type="Proteomes" id="UP000669179"/>
    </source>
</evidence>
<sequence>MLPRRGRTRSLRTLVGGMLAAACVVAAGPVARASAAFVAKQCPGRGWVAAWTAGATDGVVGLDASLGGVPTTLSDQTVRMVITPHLSGSEIRLRLSNRFGSRPATFGRVTIAPQTQGAATGTPVPVSFGGSASVTVPAGQDVVSDAAALTFTAFTPLAVSIYLPERTDSVTKHWNANATSFYADGGSGDLTGRTTAAGFTGTTLSWLLVTGLDVRSGARAVVAFGDSITDGFVGGSPFSLPADASVADKNGRYPDRLQRRLDAAGLPISVVNAGIGSNQLLGSLGLMDGPSGVSRFQADALDIPGATGVLVLEGINDFGLHPGITPAEIQEGFTRLITKTHAEGKKIWLGTLTPAANSIVDGTATAPNSEKYRQQINTWIRTRSRADGIVDFDAAVRDPAHPSQLLPAYASPDNLHPSLDGYTTMAAAVPLDLLDTAPCP</sequence>
<accession>A0A939P8I6</accession>
<name>A0A939P8I6_9ACTN</name>
<dbReference type="EMBL" id="JAGEOJ010000004">
    <property type="protein sequence ID" value="MBO2447673.1"/>
    <property type="molecule type" value="Genomic_DNA"/>
</dbReference>
<dbReference type="InterPro" id="IPR036514">
    <property type="entry name" value="SGNH_hydro_sf"/>
</dbReference>
<feature type="domain" description="SGNH hydrolase-type esterase" evidence="2">
    <location>
        <begin position="223"/>
        <end position="422"/>
    </location>
</feature>
<dbReference type="Proteomes" id="UP000669179">
    <property type="component" value="Unassembled WGS sequence"/>
</dbReference>
<reference evidence="3" key="1">
    <citation type="submission" date="2021-03" db="EMBL/GenBank/DDBJ databases">
        <authorList>
            <person name="Kanchanasin P."/>
            <person name="Saeng-In P."/>
            <person name="Phongsopitanun W."/>
            <person name="Yuki M."/>
            <person name="Kudo T."/>
            <person name="Ohkuma M."/>
            <person name="Tanasupawat S."/>
        </authorList>
    </citation>
    <scope>NUCLEOTIDE SEQUENCE</scope>
    <source>
        <strain evidence="3">GKU 128</strain>
    </source>
</reference>
<dbReference type="Gene3D" id="3.40.50.1110">
    <property type="entry name" value="SGNH hydrolase"/>
    <property type="match status" value="1"/>
</dbReference>
<dbReference type="InterPro" id="IPR053140">
    <property type="entry name" value="GDSL_Rv0518-like"/>
</dbReference>
<gene>
    <name evidence="3" type="ORF">J4573_11285</name>
</gene>
<keyword evidence="1" id="KW-0732">Signal</keyword>
<feature type="signal peptide" evidence="1">
    <location>
        <begin position="1"/>
        <end position="26"/>
    </location>
</feature>
<dbReference type="SUPFAM" id="SSF52266">
    <property type="entry name" value="SGNH hydrolase"/>
    <property type="match status" value="1"/>
</dbReference>
<dbReference type="RefSeq" id="WP_208255307.1">
    <property type="nucleotide sequence ID" value="NZ_JAGEOJ010000004.1"/>
</dbReference>
<feature type="chain" id="PRO_5038714173" evidence="1">
    <location>
        <begin position="27"/>
        <end position="440"/>
    </location>
</feature>
<dbReference type="PANTHER" id="PTHR43784:SF2">
    <property type="entry name" value="GDSL-LIKE LIPASE_ACYLHYDROLASE, PUTATIVE (AFU_ORTHOLOGUE AFUA_2G00820)-RELATED"/>
    <property type="match status" value="1"/>
</dbReference>
<protein>
    <submittedName>
        <fullName evidence="3">GDSL family lipase</fullName>
    </submittedName>
</protein>
<proteinExistence type="predicted"/>
<evidence type="ECO:0000259" key="2">
    <source>
        <dbReference type="Pfam" id="PF13472"/>
    </source>
</evidence>
<evidence type="ECO:0000256" key="1">
    <source>
        <dbReference type="SAM" id="SignalP"/>
    </source>
</evidence>
<evidence type="ECO:0000313" key="3">
    <source>
        <dbReference type="EMBL" id="MBO2447673.1"/>
    </source>
</evidence>
<dbReference type="AlphaFoldDB" id="A0A939P8I6"/>
<dbReference type="InterPro" id="IPR013830">
    <property type="entry name" value="SGNH_hydro"/>
</dbReference>
<dbReference type="Pfam" id="PF13472">
    <property type="entry name" value="Lipase_GDSL_2"/>
    <property type="match status" value="1"/>
</dbReference>
<dbReference type="PROSITE" id="PS51257">
    <property type="entry name" value="PROKAR_LIPOPROTEIN"/>
    <property type="match status" value="1"/>
</dbReference>
<keyword evidence="4" id="KW-1185">Reference proteome</keyword>
<dbReference type="PANTHER" id="PTHR43784">
    <property type="entry name" value="GDSL-LIKE LIPASE/ACYLHYDROLASE, PUTATIVE (AFU_ORTHOLOGUE AFUA_2G00820)-RELATED"/>
    <property type="match status" value="1"/>
</dbReference>
<comment type="caution">
    <text evidence="3">The sequence shown here is derived from an EMBL/GenBank/DDBJ whole genome shotgun (WGS) entry which is preliminary data.</text>
</comment>
<organism evidence="3 4">
    <name type="scientific">Actinomadura barringtoniae</name>
    <dbReference type="NCBI Taxonomy" id="1427535"/>
    <lineage>
        <taxon>Bacteria</taxon>
        <taxon>Bacillati</taxon>
        <taxon>Actinomycetota</taxon>
        <taxon>Actinomycetes</taxon>
        <taxon>Streptosporangiales</taxon>
        <taxon>Thermomonosporaceae</taxon>
        <taxon>Actinomadura</taxon>
    </lineage>
</organism>